<dbReference type="Pfam" id="PF00512">
    <property type="entry name" value="HisKA"/>
    <property type="match status" value="1"/>
</dbReference>
<dbReference type="RefSeq" id="WP_183254635.1">
    <property type="nucleotide sequence ID" value="NZ_BAAAFF010000002.1"/>
</dbReference>
<name>A0A7W8MH59_9CAUL</name>
<feature type="transmembrane region" description="Helical" evidence="4">
    <location>
        <begin position="270"/>
        <end position="296"/>
    </location>
</feature>
<dbReference type="CDD" id="cd00082">
    <property type="entry name" value="HisKA"/>
    <property type="match status" value="1"/>
</dbReference>
<dbReference type="InterPro" id="IPR036890">
    <property type="entry name" value="HATPase_C_sf"/>
</dbReference>
<keyword evidence="4" id="KW-0472">Membrane</keyword>
<keyword evidence="3" id="KW-0597">Phosphoprotein</keyword>
<dbReference type="SUPFAM" id="SSF47384">
    <property type="entry name" value="Homodimeric domain of signal transducing histidine kinase"/>
    <property type="match status" value="1"/>
</dbReference>
<organism evidence="6 7">
    <name type="scientific">Brevundimonas basaltis</name>
    <dbReference type="NCBI Taxonomy" id="472166"/>
    <lineage>
        <taxon>Bacteria</taxon>
        <taxon>Pseudomonadati</taxon>
        <taxon>Pseudomonadota</taxon>
        <taxon>Alphaproteobacteria</taxon>
        <taxon>Caulobacterales</taxon>
        <taxon>Caulobacteraceae</taxon>
        <taxon>Brevundimonas</taxon>
    </lineage>
</organism>
<dbReference type="Gene3D" id="1.10.287.130">
    <property type="match status" value="1"/>
</dbReference>
<dbReference type="InterPro" id="IPR004358">
    <property type="entry name" value="Sig_transdc_His_kin-like_C"/>
</dbReference>
<dbReference type="EC" id="2.7.13.3" evidence="2"/>
<dbReference type="PROSITE" id="PS50109">
    <property type="entry name" value="HIS_KIN"/>
    <property type="match status" value="1"/>
</dbReference>
<comment type="caution">
    <text evidence="6">The sequence shown here is derived from an EMBL/GenBank/DDBJ whole genome shotgun (WGS) entry which is preliminary data.</text>
</comment>
<keyword evidence="7" id="KW-1185">Reference proteome</keyword>
<reference evidence="6 7" key="1">
    <citation type="submission" date="2020-08" db="EMBL/GenBank/DDBJ databases">
        <title>Genomic Encyclopedia of Type Strains, Phase IV (KMG-IV): sequencing the most valuable type-strain genomes for metagenomic binning, comparative biology and taxonomic classification.</title>
        <authorList>
            <person name="Goeker M."/>
        </authorList>
    </citation>
    <scope>NUCLEOTIDE SEQUENCE [LARGE SCALE GENOMIC DNA]</scope>
    <source>
        <strain evidence="6 7">DSM 25335</strain>
    </source>
</reference>
<dbReference type="Pfam" id="PF02518">
    <property type="entry name" value="HATPase_c"/>
    <property type="match status" value="1"/>
</dbReference>
<dbReference type="PANTHER" id="PTHR43065:SF49">
    <property type="entry name" value="HISTIDINE KINASE"/>
    <property type="match status" value="1"/>
</dbReference>
<evidence type="ECO:0000256" key="3">
    <source>
        <dbReference type="ARBA" id="ARBA00022553"/>
    </source>
</evidence>
<evidence type="ECO:0000259" key="5">
    <source>
        <dbReference type="PROSITE" id="PS50109"/>
    </source>
</evidence>
<dbReference type="PRINTS" id="PR00344">
    <property type="entry name" value="BCTRLSENSOR"/>
</dbReference>
<evidence type="ECO:0000256" key="1">
    <source>
        <dbReference type="ARBA" id="ARBA00000085"/>
    </source>
</evidence>
<dbReference type="Proteomes" id="UP000566663">
    <property type="component" value="Unassembled WGS sequence"/>
</dbReference>
<comment type="catalytic activity">
    <reaction evidence="1">
        <text>ATP + protein L-histidine = ADP + protein N-phospho-L-histidine.</text>
        <dbReference type="EC" id="2.7.13.3"/>
    </reaction>
</comment>
<gene>
    <name evidence="6" type="ORF">HNQ67_001869</name>
</gene>
<proteinExistence type="predicted"/>
<feature type="domain" description="Histidine kinase" evidence="5">
    <location>
        <begin position="323"/>
        <end position="531"/>
    </location>
</feature>
<dbReference type="PANTHER" id="PTHR43065">
    <property type="entry name" value="SENSOR HISTIDINE KINASE"/>
    <property type="match status" value="1"/>
</dbReference>
<keyword evidence="6" id="KW-0808">Transferase</keyword>
<dbReference type="InterPro" id="IPR005467">
    <property type="entry name" value="His_kinase_dom"/>
</dbReference>
<evidence type="ECO:0000313" key="7">
    <source>
        <dbReference type="Proteomes" id="UP000566663"/>
    </source>
</evidence>
<dbReference type="SUPFAM" id="SSF55874">
    <property type="entry name" value="ATPase domain of HSP90 chaperone/DNA topoisomerase II/histidine kinase"/>
    <property type="match status" value="1"/>
</dbReference>
<dbReference type="GO" id="GO:0000155">
    <property type="term" value="F:phosphorelay sensor kinase activity"/>
    <property type="evidence" value="ECO:0007669"/>
    <property type="project" value="InterPro"/>
</dbReference>
<dbReference type="CDD" id="cd18774">
    <property type="entry name" value="PDC2_HK_sensor"/>
    <property type="match status" value="1"/>
</dbReference>
<feature type="transmembrane region" description="Helical" evidence="4">
    <location>
        <begin position="21"/>
        <end position="43"/>
    </location>
</feature>
<dbReference type="InterPro" id="IPR036097">
    <property type="entry name" value="HisK_dim/P_sf"/>
</dbReference>
<accession>A0A7W8MH59</accession>
<dbReference type="InterPro" id="IPR003594">
    <property type="entry name" value="HATPase_dom"/>
</dbReference>
<dbReference type="InterPro" id="IPR003661">
    <property type="entry name" value="HisK_dim/P_dom"/>
</dbReference>
<dbReference type="EMBL" id="JACHFZ010000003">
    <property type="protein sequence ID" value="MBB5292349.1"/>
    <property type="molecule type" value="Genomic_DNA"/>
</dbReference>
<keyword evidence="4" id="KW-0812">Transmembrane</keyword>
<keyword evidence="4" id="KW-1133">Transmembrane helix</keyword>
<evidence type="ECO:0000256" key="4">
    <source>
        <dbReference type="SAM" id="Phobius"/>
    </source>
</evidence>
<protein>
    <recommendedName>
        <fullName evidence="2">histidine kinase</fullName>
        <ecNumber evidence="2">2.7.13.3</ecNumber>
    </recommendedName>
</protein>
<dbReference type="AlphaFoldDB" id="A0A7W8MH59"/>
<keyword evidence="6" id="KW-0418">Kinase</keyword>
<evidence type="ECO:0000256" key="2">
    <source>
        <dbReference type="ARBA" id="ARBA00012438"/>
    </source>
</evidence>
<dbReference type="Gene3D" id="3.30.565.10">
    <property type="entry name" value="Histidine kinase-like ATPase, C-terminal domain"/>
    <property type="match status" value="1"/>
</dbReference>
<evidence type="ECO:0000313" key="6">
    <source>
        <dbReference type="EMBL" id="MBB5292349.1"/>
    </source>
</evidence>
<dbReference type="SMART" id="SM00387">
    <property type="entry name" value="HATPase_c"/>
    <property type="match status" value="1"/>
</dbReference>
<sequence>MPTDAGERQLKRRIRIGSRGRLLIIIGGILLMPAILLLSWALVLGLSRAQSSVENGALVRAETMRNAADNQLAVDLGALRTFATSTALAQRNWEAAATRASTVVEVNPGWKAVLVVRRSTGEVVMRAGAADGPDPAVSGAAPFDVVRDGTGCPCVVLRQPIAATPDHDVVALIDPGTFQPMAMAAADDGRVTALVDAEGRFVARSLDYPARVGRPATQYVRSAVQRGGKGFYRGRTYEGLENYTAYVTSDLSGWSAHVAVNRKLIDSPRFWLFFVIVGGAWLALMAAGGVLVYGLIDLNARRQADARMLRLQKSEAIGQFASGVAHDFNNLLTVVIGNLEQIRSDAQAAPDITRRAGMALEAAQRGARLSNQLLGFARDGHADAGPVDVIELLNDVSELVRQSVGGGVAVTVRADPHANLAHANRDQLELAILNLALNARDAMAGQGSLTVETSLQGRWVEIAVEDSGPGVPAEARGRLFDPFFTTKPEDQGTGLGLAQVQDMATRAGGDVRVEDAVGGGARFVIVLPVAGSGQTASAVTD</sequence>
<dbReference type="SMART" id="SM00388">
    <property type="entry name" value="HisKA"/>
    <property type="match status" value="1"/>
</dbReference>